<proteinExistence type="predicted"/>
<dbReference type="EMBL" id="CP063845">
    <property type="protein sequence ID" value="UFP94250.1"/>
    <property type="molecule type" value="Genomic_DNA"/>
</dbReference>
<evidence type="ECO:0008006" key="3">
    <source>
        <dbReference type="Google" id="ProtNLM"/>
    </source>
</evidence>
<keyword evidence="2" id="KW-1185">Reference proteome</keyword>
<reference evidence="1 2" key="1">
    <citation type="journal article" date="2021" name="Genome Biol. Evol.">
        <title>Complete Genome Sequencing of a Novel Gloeobacter Species from a Waterfall Cave in Mexico.</title>
        <authorList>
            <person name="Saw J.H."/>
            <person name="Cardona T."/>
            <person name="Montejano G."/>
        </authorList>
    </citation>
    <scope>NUCLEOTIDE SEQUENCE [LARGE SCALE GENOMIC DNA]</scope>
    <source>
        <strain evidence="1">MG652769</strain>
    </source>
</reference>
<evidence type="ECO:0000313" key="1">
    <source>
        <dbReference type="EMBL" id="UFP94250.1"/>
    </source>
</evidence>
<gene>
    <name evidence="1" type="ORF">ISF26_21250</name>
</gene>
<dbReference type="Proteomes" id="UP001054846">
    <property type="component" value="Chromosome"/>
</dbReference>
<sequence length="81" mass="8861">MMTTPTLHATRKIAHAAESRPVCSIGCPHCGSPIAWHRDGTVWHGHCVQCTRTLRGRLGDSGCIEATYLPQDDLYLSVRGC</sequence>
<accession>A0ABY3PKQ7</accession>
<dbReference type="RefSeq" id="WP_230841309.1">
    <property type="nucleotide sequence ID" value="NZ_CP063845.1"/>
</dbReference>
<organism evidence="1 2">
    <name type="scientific">Gloeobacter morelensis MG652769</name>
    <dbReference type="NCBI Taxonomy" id="2781736"/>
    <lineage>
        <taxon>Bacteria</taxon>
        <taxon>Bacillati</taxon>
        <taxon>Cyanobacteriota</taxon>
        <taxon>Cyanophyceae</taxon>
        <taxon>Gloeobacterales</taxon>
        <taxon>Gloeobacteraceae</taxon>
        <taxon>Gloeobacter</taxon>
        <taxon>Gloeobacter morelensis</taxon>
    </lineage>
</organism>
<name>A0ABY3PKQ7_9CYAN</name>
<protein>
    <recommendedName>
        <fullName evidence="3">LIM zinc-binding domain-containing protein</fullName>
    </recommendedName>
</protein>
<evidence type="ECO:0000313" key="2">
    <source>
        <dbReference type="Proteomes" id="UP001054846"/>
    </source>
</evidence>